<keyword evidence="2" id="KW-1185">Reference proteome</keyword>
<protein>
    <submittedName>
        <fullName evidence="1">Uncharacterized protein</fullName>
    </submittedName>
</protein>
<proteinExistence type="predicted"/>
<name>X6MXY1_RETFI</name>
<reference evidence="1 2" key="1">
    <citation type="journal article" date="2013" name="Curr. Biol.">
        <title>The Genome of the Foraminiferan Reticulomyxa filosa.</title>
        <authorList>
            <person name="Glockner G."/>
            <person name="Hulsmann N."/>
            <person name="Schleicher M."/>
            <person name="Noegel A.A."/>
            <person name="Eichinger L."/>
            <person name="Gallinger C."/>
            <person name="Pawlowski J."/>
            <person name="Sierra R."/>
            <person name="Euteneuer U."/>
            <person name="Pillet L."/>
            <person name="Moustafa A."/>
            <person name="Platzer M."/>
            <person name="Groth M."/>
            <person name="Szafranski K."/>
            <person name="Schliwa M."/>
        </authorList>
    </citation>
    <scope>NUCLEOTIDE SEQUENCE [LARGE SCALE GENOMIC DNA]</scope>
</reference>
<accession>X6MXY1</accession>
<comment type="caution">
    <text evidence="1">The sequence shown here is derived from an EMBL/GenBank/DDBJ whole genome shotgun (WGS) entry which is preliminary data.</text>
</comment>
<gene>
    <name evidence="1" type="ORF">RFI_18553</name>
</gene>
<evidence type="ECO:0000313" key="1">
    <source>
        <dbReference type="EMBL" id="ETO18701.1"/>
    </source>
</evidence>
<dbReference type="EMBL" id="ASPP01014536">
    <property type="protein sequence ID" value="ETO18701.1"/>
    <property type="molecule type" value="Genomic_DNA"/>
</dbReference>
<dbReference type="AlphaFoldDB" id="X6MXY1"/>
<dbReference type="Proteomes" id="UP000023152">
    <property type="component" value="Unassembled WGS sequence"/>
</dbReference>
<evidence type="ECO:0000313" key="2">
    <source>
        <dbReference type="Proteomes" id="UP000023152"/>
    </source>
</evidence>
<organism evidence="1 2">
    <name type="scientific">Reticulomyxa filosa</name>
    <dbReference type="NCBI Taxonomy" id="46433"/>
    <lineage>
        <taxon>Eukaryota</taxon>
        <taxon>Sar</taxon>
        <taxon>Rhizaria</taxon>
        <taxon>Retaria</taxon>
        <taxon>Foraminifera</taxon>
        <taxon>Monothalamids</taxon>
        <taxon>Reticulomyxidae</taxon>
        <taxon>Reticulomyxa</taxon>
    </lineage>
</organism>
<sequence>MDGFVCVGKKHFQSKKRNNQEYQQFFEMALSNSELVPMKTSTITVNQLLLVAIEPELYIVRARTKSLFPFPHCIHKWCQQQFSSSKELPSVEIVHRVMILEQVSIGNVKDSLKQWESICSEKANGIYAMDLIRKHFSQSLCKCKQRHDRYVLFVLQGKEKELGKKMNDYNGGDANNAGQLLVDVTQQLTDQLLQSAQQLELRHLGIQYLKMINFIDKKEHFTDFKQSLLENEQCARDIISQLFEQSQ</sequence>